<keyword evidence="3" id="KW-1185">Reference proteome</keyword>
<protein>
    <submittedName>
        <fullName evidence="2">Uncharacterized protein</fullName>
    </submittedName>
</protein>
<proteinExistence type="predicted"/>
<evidence type="ECO:0000313" key="3">
    <source>
        <dbReference type="Proteomes" id="UP000008809"/>
    </source>
</evidence>
<feature type="region of interest" description="Disordered" evidence="1">
    <location>
        <begin position="254"/>
        <end position="282"/>
    </location>
</feature>
<dbReference type="OrthoDB" id="9826245at2"/>
<dbReference type="HOGENOM" id="CLU_986528_0_0_5"/>
<dbReference type="AlphaFoldDB" id="Q2IUI9"/>
<feature type="compositionally biased region" description="Basic and acidic residues" evidence="1">
    <location>
        <begin position="255"/>
        <end position="282"/>
    </location>
</feature>
<accession>Q2IUI9</accession>
<dbReference type="EMBL" id="CP000250">
    <property type="protein sequence ID" value="ABD08121.1"/>
    <property type="molecule type" value="Genomic_DNA"/>
</dbReference>
<evidence type="ECO:0000313" key="2">
    <source>
        <dbReference type="EMBL" id="ABD08121.1"/>
    </source>
</evidence>
<name>Q2IUI9_RHOP2</name>
<dbReference type="Proteomes" id="UP000008809">
    <property type="component" value="Chromosome"/>
</dbReference>
<reference evidence="2 3" key="1">
    <citation type="submission" date="2006-01" db="EMBL/GenBank/DDBJ databases">
        <title>Complete sequence of Rhodopseudomonas palustris HaA2.</title>
        <authorList>
            <consortium name="US DOE Joint Genome Institute"/>
            <person name="Copeland A."/>
            <person name="Lucas S."/>
            <person name="Lapidus A."/>
            <person name="Barry K."/>
            <person name="Detter J.C."/>
            <person name="Glavina T."/>
            <person name="Hammon N."/>
            <person name="Israni S."/>
            <person name="Pitluck S."/>
            <person name="Chain P."/>
            <person name="Malfatti S."/>
            <person name="Shin M."/>
            <person name="Vergez L."/>
            <person name="Schmutz J."/>
            <person name="Larimer F."/>
            <person name="Land M."/>
            <person name="Hauser L."/>
            <person name="Pelletier D.A."/>
            <person name="Kyrpides N."/>
            <person name="Anderson I."/>
            <person name="Oda Y."/>
            <person name="Harwood C.S."/>
            <person name="Richardson P."/>
        </authorList>
    </citation>
    <scope>NUCLEOTIDE SEQUENCE [LARGE SCALE GENOMIC DNA]</scope>
    <source>
        <strain evidence="2 3">HaA2</strain>
    </source>
</reference>
<gene>
    <name evidence="2" type="ordered locus">RPB_3425</name>
</gene>
<sequence length="282" mass="30606">MTSSVGRVFMFNPLVSGTYGPSQSIVVNSNGPPYVIKNTSPRIDYVPFSTSGERAPGSQPFGNAFVDRNELLITNDVSWNYQFDIGGFPGDLIAYLFRSQIVLLASNGIFLASYGAKPASPRQVHERAGETAGRASEAGCVFVFNLFSEQLSFMSNGGRAGDIPAWSDGKGGAAIYTPNTIAVARVLDKSDAKGRIFNGANAITVTTETIGSFTLDVDGRKYPLVQDLLLYLLRDRWYLFDEFGADCTTGPIEFDTPHFHPGRDESASRRQPSGDRHHGDKG</sequence>
<organism evidence="2 3">
    <name type="scientific">Rhodopseudomonas palustris (strain HaA2)</name>
    <dbReference type="NCBI Taxonomy" id="316058"/>
    <lineage>
        <taxon>Bacteria</taxon>
        <taxon>Pseudomonadati</taxon>
        <taxon>Pseudomonadota</taxon>
        <taxon>Alphaproteobacteria</taxon>
        <taxon>Hyphomicrobiales</taxon>
        <taxon>Nitrobacteraceae</taxon>
        <taxon>Rhodopseudomonas</taxon>
    </lineage>
</organism>
<dbReference type="RefSeq" id="WP_011442305.1">
    <property type="nucleotide sequence ID" value="NC_007778.1"/>
</dbReference>
<evidence type="ECO:0000256" key="1">
    <source>
        <dbReference type="SAM" id="MobiDB-lite"/>
    </source>
</evidence>
<dbReference type="KEGG" id="rpb:RPB_3425"/>